<dbReference type="AlphaFoldDB" id="A0A3D8X5A2"/>
<keyword evidence="1" id="KW-0167">Capsid protein</keyword>
<dbReference type="EMBL" id="PQWM01000007">
    <property type="protein sequence ID" value="RDZ16203.1"/>
    <property type="molecule type" value="Genomic_DNA"/>
</dbReference>
<evidence type="ECO:0000313" key="1">
    <source>
        <dbReference type="EMBL" id="RDZ16203.1"/>
    </source>
</evidence>
<organism evidence="1 2">
    <name type="scientific">Priestia megaterium</name>
    <name type="common">Bacillus megaterium</name>
    <dbReference type="NCBI Taxonomy" id="1404"/>
    <lineage>
        <taxon>Bacteria</taxon>
        <taxon>Bacillati</taxon>
        <taxon>Bacillota</taxon>
        <taxon>Bacilli</taxon>
        <taxon>Bacillales</taxon>
        <taxon>Bacillaceae</taxon>
        <taxon>Priestia</taxon>
    </lineage>
</organism>
<name>A0A3D8X5A2_PRIMG</name>
<protein>
    <submittedName>
        <fullName evidence="1">Spore coat protein</fullName>
    </submittedName>
</protein>
<keyword evidence="1" id="KW-0946">Virion</keyword>
<accession>A0A3D8X5A2</accession>
<evidence type="ECO:0000313" key="2">
    <source>
        <dbReference type="Proteomes" id="UP000256519"/>
    </source>
</evidence>
<dbReference type="Proteomes" id="UP000256519">
    <property type="component" value="Unassembled WGS sequence"/>
</dbReference>
<sequence length="65" mass="7398">MAKELAMHEMLEVHEILTLKTSCVTKGTAMLELVEDEDLKKILEEDVQTSTEAIKELKKILKKAQ</sequence>
<comment type="caution">
    <text evidence="1">The sequence shown here is derived from an EMBL/GenBank/DDBJ whole genome shotgun (WGS) entry which is preliminary data.</text>
</comment>
<dbReference type="Gene3D" id="1.20.1260.10">
    <property type="match status" value="1"/>
</dbReference>
<dbReference type="RefSeq" id="WP_116072933.1">
    <property type="nucleotide sequence ID" value="NZ_CP187630.1"/>
</dbReference>
<dbReference type="InterPro" id="IPR012347">
    <property type="entry name" value="Ferritin-like"/>
</dbReference>
<reference evidence="1 2" key="1">
    <citation type="journal article" date="2018" name="Appl. Environ. Microbiol.">
        <title>Antimicrobial susceptibility testing and tentative epidemiological cut-off values of five Bacillus species relevant for use as animal feed additives or for plant protection.</title>
        <authorList>
            <person name="Agerso Y."/>
            <person name="Stuer-Lauridsen B."/>
            <person name="Bjerre K."/>
            <person name="Jensen M.G."/>
            <person name="Johansen E."/>
            <person name="Bennedsen M."/>
            <person name="Brockmann E."/>
            <person name="Nielsen B."/>
        </authorList>
    </citation>
    <scope>NUCLEOTIDE SEQUENCE [LARGE SCALE GENOMIC DNA]</scope>
    <source>
        <strain evidence="1 2">CHCC20162</strain>
    </source>
</reference>
<gene>
    <name evidence="1" type="ORF">C3744_06625</name>
</gene>
<proteinExistence type="predicted"/>